<dbReference type="NCBIfam" id="TIGR00200">
    <property type="entry name" value="cinA_nterm"/>
    <property type="match status" value="1"/>
</dbReference>
<name>A0ABY6N1T7_9ALTE</name>
<dbReference type="EMBL" id="CP100390">
    <property type="protein sequence ID" value="UZE95995.1"/>
    <property type="molecule type" value="Genomic_DNA"/>
</dbReference>
<dbReference type="PANTHER" id="PTHR13939">
    <property type="entry name" value="NICOTINAMIDE-NUCLEOTIDE AMIDOHYDROLASE PNCC"/>
    <property type="match status" value="1"/>
</dbReference>
<dbReference type="Pfam" id="PF00994">
    <property type="entry name" value="MoCF_biosynth"/>
    <property type="match status" value="1"/>
</dbReference>
<organism evidence="3 4">
    <name type="scientific">Alkalimarinus alittae</name>
    <dbReference type="NCBI Taxonomy" id="2961619"/>
    <lineage>
        <taxon>Bacteria</taxon>
        <taxon>Pseudomonadati</taxon>
        <taxon>Pseudomonadota</taxon>
        <taxon>Gammaproteobacteria</taxon>
        <taxon>Alteromonadales</taxon>
        <taxon>Alteromonadaceae</taxon>
        <taxon>Alkalimarinus</taxon>
    </lineage>
</organism>
<dbReference type="Gene3D" id="3.30.70.2860">
    <property type="match status" value="1"/>
</dbReference>
<dbReference type="InterPro" id="IPR036653">
    <property type="entry name" value="CinA-like_C"/>
</dbReference>
<dbReference type="InterPro" id="IPR036425">
    <property type="entry name" value="MoaB/Mog-like_dom_sf"/>
</dbReference>
<dbReference type="NCBIfam" id="TIGR00177">
    <property type="entry name" value="molyb_syn"/>
    <property type="match status" value="1"/>
</dbReference>
<protein>
    <recommendedName>
        <fullName evidence="1">CinA-like protein</fullName>
    </recommendedName>
</protein>
<reference evidence="3" key="1">
    <citation type="submission" date="2022-06" db="EMBL/GenBank/DDBJ databases">
        <title>Alkalimarinus sp. nov., isolated from gut of a Alitta virens.</title>
        <authorList>
            <person name="Yang A.I."/>
            <person name="Shin N.-R."/>
        </authorList>
    </citation>
    <scope>NUCLEOTIDE SEQUENCE</scope>
    <source>
        <strain evidence="3">A2M4</strain>
    </source>
</reference>
<proteinExistence type="inferred from homology"/>
<dbReference type="Gene3D" id="3.40.980.10">
    <property type="entry name" value="MoaB/Mog-like domain"/>
    <property type="match status" value="1"/>
</dbReference>
<dbReference type="InterPro" id="IPR008135">
    <property type="entry name" value="Competence-induced_CinA"/>
</dbReference>
<accession>A0ABY6N1T7</accession>
<dbReference type="SUPFAM" id="SSF142433">
    <property type="entry name" value="CinA-like"/>
    <property type="match status" value="1"/>
</dbReference>
<feature type="domain" description="MoaB/Mog" evidence="2">
    <location>
        <begin position="7"/>
        <end position="174"/>
    </location>
</feature>
<dbReference type="InterPro" id="IPR001453">
    <property type="entry name" value="MoaB/Mog_dom"/>
</dbReference>
<gene>
    <name evidence="3" type="ORF">NKI27_18420</name>
</gene>
<dbReference type="NCBIfam" id="TIGR00199">
    <property type="entry name" value="PncC_domain"/>
    <property type="match status" value="1"/>
</dbReference>
<dbReference type="PIRSF" id="PIRSF006728">
    <property type="entry name" value="CinA"/>
    <property type="match status" value="1"/>
</dbReference>
<dbReference type="Proteomes" id="UP001163739">
    <property type="component" value="Chromosome"/>
</dbReference>
<evidence type="ECO:0000259" key="2">
    <source>
        <dbReference type="SMART" id="SM00852"/>
    </source>
</evidence>
<dbReference type="Gene3D" id="3.90.950.20">
    <property type="entry name" value="CinA-like"/>
    <property type="match status" value="1"/>
</dbReference>
<sequence>MKTLRIQLLLTGDELMSGDIIDSNSALIAKKLQAEGYSVSRRVTVGDNVELLKQEIAALSSMSDVLIVNGGLGPTIDDLTSEVLAQVVVQPLEENAEAIAHLESWCAKRNFKLDGPNRKQAWLPKGVTIVPNPIGSAVGFSIDHNDCWVVCTPGVPSELEKMLDQTIIKEINYRFPGLEKTTVSHLPVFGLGESKIQQMVIDSMPDWPKSVELGFRASMPIVDVKLTTHTLEGEQQRASCIARLKALLGAHIISEQSETLQQRVVGLLQQQGKTLATAESCTGGLIASQITSIAGASAAFEMGIVSYSNRIKSHLLGVDPETLECHGAVSREVACQMVQGALVQSDSDYGIAVSGVAGPGGGTDEKPVGTVWVAWGDRHKIEAELLYFPGSRHYFQQMVAAVGLDLVRRRLLNIDEPPLYFKQRKYKASTLKGKR</sequence>
<dbReference type="SMART" id="SM00852">
    <property type="entry name" value="MoCF_biosynth"/>
    <property type="match status" value="1"/>
</dbReference>
<keyword evidence="4" id="KW-1185">Reference proteome</keyword>
<dbReference type="PANTHER" id="PTHR13939:SF0">
    <property type="entry name" value="NMN AMIDOHYDROLASE-LIKE PROTEIN YFAY"/>
    <property type="match status" value="1"/>
</dbReference>
<dbReference type="RefSeq" id="WP_265047479.1">
    <property type="nucleotide sequence ID" value="NZ_CP100390.1"/>
</dbReference>
<dbReference type="InterPro" id="IPR008136">
    <property type="entry name" value="CinA_C"/>
</dbReference>
<dbReference type="CDD" id="cd00885">
    <property type="entry name" value="cinA"/>
    <property type="match status" value="1"/>
</dbReference>
<evidence type="ECO:0000256" key="1">
    <source>
        <dbReference type="HAMAP-Rule" id="MF_00226"/>
    </source>
</evidence>
<comment type="similarity">
    <text evidence="1">Belongs to the CinA family.</text>
</comment>
<dbReference type="HAMAP" id="MF_00226_B">
    <property type="entry name" value="CinA_B"/>
    <property type="match status" value="1"/>
</dbReference>
<dbReference type="InterPro" id="IPR050101">
    <property type="entry name" value="CinA"/>
</dbReference>
<evidence type="ECO:0000313" key="4">
    <source>
        <dbReference type="Proteomes" id="UP001163739"/>
    </source>
</evidence>
<dbReference type="SUPFAM" id="SSF53218">
    <property type="entry name" value="Molybdenum cofactor biosynthesis proteins"/>
    <property type="match status" value="1"/>
</dbReference>
<dbReference type="Pfam" id="PF02464">
    <property type="entry name" value="CinA"/>
    <property type="match status" value="1"/>
</dbReference>
<evidence type="ECO:0000313" key="3">
    <source>
        <dbReference type="EMBL" id="UZE95995.1"/>
    </source>
</evidence>